<feature type="domain" description="FAD dependent oxidoreductase" evidence="2">
    <location>
        <begin position="6"/>
        <end position="38"/>
    </location>
</feature>
<dbReference type="GO" id="GO:0016491">
    <property type="term" value="F:oxidoreductase activity"/>
    <property type="evidence" value="ECO:0007669"/>
    <property type="project" value="UniProtKB-KW"/>
</dbReference>
<name>A0ABT7Y5G2_9VIBR</name>
<gene>
    <name evidence="3" type="ORF">QWJ08_18010</name>
</gene>
<dbReference type="InterPro" id="IPR006076">
    <property type="entry name" value="FAD-dep_OxRdtase"/>
</dbReference>
<dbReference type="Proteomes" id="UP001169719">
    <property type="component" value="Unassembled WGS sequence"/>
</dbReference>
<comment type="caution">
    <text evidence="3">The sequence shown here is derived from an EMBL/GenBank/DDBJ whole genome shotgun (WGS) entry which is preliminary data.</text>
</comment>
<dbReference type="Pfam" id="PF01266">
    <property type="entry name" value="DAO"/>
    <property type="match status" value="1"/>
</dbReference>
<dbReference type="InterPro" id="IPR036188">
    <property type="entry name" value="FAD/NAD-bd_sf"/>
</dbReference>
<keyword evidence="1 3" id="KW-0560">Oxidoreductase</keyword>
<proteinExistence type="predicted"/>
<organism evidence="3 4">
    <name type="scientific">Vibrio agarivorans</name>
    <dbReference type="NCBI Taxonomy" id="153622"/>
    <lineage>
        <taxon>Bacteria</taxon>
        <taxon>Pseudomonadati</taxon>
        <taxon>Pseudomonadota</taxon>
        <taxon>Gammaproteobacteria</taxon>
        <taxon>Vibrionales</taxon>
        <taxon>Vibrionaceae</taxon>
        <taxon>Vibrio</taxon>
    </lineage>
</organism>
<dbReference type="RefSeq" id="WP_289963299.1">
    <property type="nucleotide sequence ID" value="NZ_JAUEOZ010000002.1"/>
</dbReference>
<dbReference type="SUPFAM" id="SSF51905">
    <property type="entry name" value="FAD/NAD(P)-binding domain"/>
    <property type="match status" value="1"/>
</dbReference>
<evidence type="ECO:0000313" key="4">
    <source>
        <dbReference type="Proteomes" id="UP001169719"/>
    </source>
</evidence>
<keyword evidence="4" id="KW-1185">Reference proteome</keyword>
<sequence>MTGKSVAIIGGGVAGSTAALHLAEIGVNVTLIEKGPSLVSGPPICHLHAGGNLYREISTEQCIELLKQSIDTVRLFPHTLNHRPTIIAIPHSDPGSPDDLIPRLEQIQSAYQSLVDLDDKNQVLGEPRDYYKLYDKADLLKLVGKTQSTNLHSIDEWLIPFANSVNLDEVKYPIVAVQEHGWSVFRLGATAMLALEKLDYCKMDLNSEVVDLYKADCGWVVQYKKDGTLHEVKADYLVNASGYKTGDIDDMVQAPRERLVEFKAAYVTRWESNQYTWPEVIFHGERGTPNGMAQLTPYADNVFQLHGMTKSITLFDGGLVSSTSDSSQPQLPQQLAIKLDKGWEKDVMETRTSSAIEYVAKMVPTFSQATCEGTPLFGAQQIPGNDDTLRAADVSFAGDNYARMEIVKGSSALEGAVALVSEWGLVADVDSYQSNTIEDLHPVTLSLQAKDIEAKAMQVASERNYPQALAQYFGQPL</sequence>
<evidence type="ECO:0000313" key="3">
    <source>
        <dbReference type="EMBL" id="MDN2483240.1"/>
    </source>
</evidence>
<evidence type="ECO:0000259" key="2">
    <source>
        <dbReference type="Pfam" id="PF01266"/>
    </source>
</evidence>
<dbReference type="Gene3D" id="3.50.50.60">
    <property type="entry name" value="FAD/NAD(P)-binding domain"/>
    <property type="match status" value="1"/>
</dbReference>
<dbReference type="EC" id="1.-.-.-" evidence="3"/>
<protein>
    <submittedName>
        <fullName evidence="3">FAD-dependent oxidoreductase</fullName>
        <ecNumber evidence="3">1.-.-.-</ecNumber>
    </submittedName>
</protein>
<reference evidence="3" key="1">
    <citation type="submission" date="2024-05" db="EMBL/GenBank/DDBJ databases">
        <title>Genome Sequences of Four Agar- Degrading Marine Bacteria.</title>
        <authorList>
            <person name="Phillips E.K."/>
            <person name="Shaffer J.C."/>
            <person name="Henson M.W."/>
            <person name="Temperton B."/>
            <person name="Thrash C.J."/>
            <person name="Martin M.O."/>
        </authorList>
    </citation>
    <scope>NUCLEOTIDE SEQUENCE</scope>
    <source>
        <strain evidence="3">EKP203</strain>
    </source>
</reference>
<accession>A0ABT7Y5G2</accession>
<dbReference type="EMBL" id="JAUEOZ010000002">
    <property type="protein sequence ID" value="MDN2483240.1"/>
    <property type="molecule type" value="Genomic_DNA"/>
</dbReference>
<evidence type="ECO:0000256" key="1">
    <source>
        <dbReference type="ARBA" id="ARBA00023002"/>
    </source>
</evidence>